<reference evidence="3 4" key="1">
    <citation type="submission" date="2019-10" db="EMBL/GenBank/DDBJ databases">
        <title>Extracellular Electron Transfer in a Candidatus Methanoperedens spp. Enrichment Culture.</title>
        <authorList>
            <person name="Berger S."/>
            <person name="Rangel Shaw D."/>
            <person name="Berben T."/>
            <person name="In 'T Zandt M."/>
            <person name="Frank J."/>
            <person name="Reimann J."/>
            <person name="Jetten M.S.M."/>
            <person name="Welte C.U."/>
        </authorList>
    </citation>
    <scope>NUCLEOTIDE SEQUENCE [LARGE SCALE GENOMIC DNA]</scope>
    <source>
        <strain evidence="3">SB12</strain>
    </source>
</reference>
<gene>
    <name evidence="3" type="ORF">F9K24_16980</name>
</gene>
<dbReference type="Proteomes" id="UP000460298">
    <property type="component" value="Unassembled WGS sequence"/>
</dbReference>
<dbReference type="AlphaFoldDB" id="A0A833LXP7"/>
<feature type="region of interest" description="Disordered" evidence="1">
    <location>
        <begin position="209"/>
        <end position="294"/>
    </location>
</feature>
<accession>A0A833LXP7</accession>
<protein>
    <submittedName>
        <fullName evidence="3">Uncharacterized protein</fullName>
    </submittedName>
</protein>
<comment type="caution">
    <text evidence="3">The sequence shown here is derived from an EMBL/GenBank/DDBJ whole genome shotgun (WGS) entry which is preliminary data.</text>
</comment>
<feature type="region of interest" description="Disordered" evidence="1">
    <location>
        <begin position="171"/>
        <end position="193"/>
    </location>
</feature>
<evidence type="ECO:0000313" key="4">
    <source>
        <dbReference type="Proteomes" id="UP000460298"/>
    </source>
</evidence>
<feature type="region of interest" description="Disordered" evidence="1">
    <location>
        <begin position="89"/>
        <end position="135"/>
    </location>
</feature>
<evidence type="ECO:0000256" key="2">
    <source>
        <dbReference type="SAM" id="Phobius"/>
    </source>
</evidence>
<evidence type="ECO:0000313" key="3">
    <source>
        <dbReference type="EMBL" id="KAB2930358.1"/>
    </source>
</evidence>
<feature type="compositionally biased region" description="Basic and acidic residues" evidence="1">
    <location>
        <begin position="270"/>
        <end position="284"/>
    </location>
</feature>
<name>A0A833LXP7_9LEPT</name>
<proteinExistence type="predicted"/>
<evidence type="ECO:0000256" key="1">
    <source>
        <dbReference type="SAM" id="MobiDB-lite"/>
    </source>
</evidence>
<keyword evidence="2" id="KW-0812">Transmembrane</keyword>
<organism evidence="3 4">
    <name type="scientific">Leptonema illini</name>
    <dbReference type="NCBI Taxonomy" id="183"/>
    <lineage>
        <taxon>Bacteria</taxon>
        <taxon>Pseudomonadati</taxon>
        <taxon>Spirochaetota</taxon>
        <taxon>Spirochaetia</taxon>
        <taxon>Leptospirales</taxon>
        <taxon>Leptospiraceae</taxon>
        <taxon>Leptonema</taxon>
    </lineage>
</organism>
<feature type="compositionally biased region" description="Polar residues" evidence="1">
    <location>
        <begin position="174"/>
        <end position="183"/>
    </location>
</feature>
<keyword evidence="2" id="KW-1133">Transmembrane helix</keyword>
<feature type="transmembrane region" description="Helical" evidence="2">
    <location>
        <begin position="6"/>
        <end position="25"/>
    </location>
</feature>
<dbReference type="EMBL" id="WBUI01000021">
    <property type="protein sequence ID" value="KAB2930358.1"/>
    <property type="molecule type" value="Genomic_DNA"/>
</dbReference>
<sequence>MDYGILIFLNLIFLGFFYFLFSIRLGKALEKTKKQGIPREFYENVEMVVRYLDTTLESITQKNEAFYRVVSRADELKKELEALLAEYEKSSKRRKKRPSSEMQESQTPPELTGPEPRGPQRPAAPMRQTDDVRADRTVERLLRDAGEDRIEWSGASNPGDLADLIGAKKDRSVKNSSGKNPQQKGGPGAETVFSGVGRFARRILGLPELPSLPVDEPYVQDNTSTERQRTAKAQEPTPEQRLSFEEELMGYSPKTPYPERAAPIPAPLPEDFRAESTPPPREDQTPATPESEETRATWLSDLNVPDLSNVKERATFVRTLLQRNVPVEEIAAFTGIPVGEIEFIRKVMENQGSRINRGRGR</sequence>
<keyword evidence="2" id="KW-0472">Membrane</keyword>